<dbReference type="InterPro" id="IPR013087">
    <property type="entry name" value="Znf_C2H2_type"/>
</dbReference>
<feature type="domain" description="C2H2-type" evidence="1">
    <location>
        <begin position="52"/>
        <end position="73"/>
    </location>
</feature>
<evidence type="ECO:0000259" key="1">
    <source>
        <dbReference type="PROSITE" id="PS50157"/>
    </source>
</evidence>
<reference evidence="2" key="1">
    <citation type="journal article" date="2020" name="Nature">
        <title>Giant virus diversity and host interactions through global metagenomics.</title>
        <authorList>
            <person name="Schulz F."/>
            <person name="Roux S."/>
            <person name="Paez-Espino D."/>
            <person name="Jungbluth S."/>
            <person name="Walsh D.A."/>
            <person name="Denef V.J."/>
            <person name="McMahon K.D."/>
            <person name="Konstantinidis K.T."/>
            <person name="Eloe-Fadrosh E.A."/>
            <person name="Kyrpides N.C."/>
            <person name="Woyke T."/>
        </authorList>
    </citation>
    <scope>NUCLEOTIDE SEQUENCE</scope>
    <source>
        <strain evidence="2">GVMAG-M-3300020166-5</strain>
    </source>
</reference>
<dbReference type="EMBL" id="MN739280">
    <property type="protein sequence ID" value="QHS96871.1"/>
    <property type="molecule type" value="Genomic_DNA"/>
</dbReference>
<evidence type="ECO:0000313" key="2">
    <source>
        <dbReference type="EMBL" id="QHS96871.1"/>
    </source>
</evidence>
<name>A0A6C0BYH4_9ZZZZ</name>
<dbReference type="PROSITE" id="PS50157">
    <property type="entry name" value="ZINC_FINGER_C2H2_2"/>
    <property type="match status" value="1"/>
</dbReference>
<proteinExistence type="predicted"/>
<sequence>MQKICKDFYCEKCDYKCSRPFLWKQHCSTLKHKRQRSATPIKITHKTQAGKHYCDHCGKSYKQRSGLWRHGKTCGPPQKVITNITKKNKSGNLLINESVGLENTVIDDSVKMNPLNTNVENDNTDMRLLMERILAGIHSDSNVKNEMMIQLKEQRKIIQDMIPRIGNNNNNRFNVNVFLNEQCKNAINLSDFIESLQIQLDDLIYTKDKGLVEGVSNVFVNALKQLDTFRRPIHCTDIKRETLYIKENNEWGRDENKCHIKTAINDIANKQRKTIPVWVEENPDWENTDNGRDEYIKIVQEAMMDVSQSSTENKIIKNIVKETVISKDVIADK</sequence>
<accession>A0A6C0BYH4</accession>
<dbReference type="AlphaFoldDB" id="A0A6C0BYH4"/>
<protein>
    <recommendedName>
        <fullName evidence="1">C2H2-type domain-containing protein</fullName>
    </recommendedName>
</protein>
<organism evidence="2">
    <name type="scientific">viral metagenome</name>
    <dbReference type="NCBI Taxonomy" id="1070528"/>
    <lineage>
        <taxon>unclassified sequences</taxon>
        <taxon>metagenomes</taxon>
        <taxon>organismal metagenomes</taxon>
    </lineage>
</organism>